<dbReference type="PANTHER" id="PTHR30537">
    <property type="entry name" value="HTH-TYPE TRANSCRIPTIONAL REGULATOR"/>
    <property type="match status" value="1"/>
</dbReference>
<dbReference type="InterPro" id="IPR036390">
    <property type="entry name" value="WH_DNA-bd_sf"/>
</dbReference>
<dbReference type="InterPro" id="IPR058163">
    <property type="entry name" value="LysR-type_TF_proteobact-type"/>
</dbReference>
<dbReference type="EMBL" id="MRWE01000010">
    <property type="protein sequence ID" value="ORJ26014.1"/>
    <property type="molecule type" value="Genomic_DNA"/>
</dbReference>
<keyword evidence="4" id="KW-0238">DNA-binding</keyword>
<reference evidence="7 8" key="1">
    <citation type="journal article" date="2017" name="Int. J. Syst. Evol. Microbiol.">
        <title>Rouxiella badensis sp. nov. and Rouxiella silvae sp. nov. isolated from peat bog soil in Germany and emendation of the genus description.</title>
        <authorList>
            <person name="Le Fleche-Mateos A."/>
            <person name="Kugler J.H."/>
            <person name="Hansen S.H."/>
            <person name="Syldatk C."/>
            <person name="Hausmann R."/>
            <person name="Lomprez F."/>
            <person name="Vandenbogaert M."/>
            <person name="Manuguerra J.C."/>
            <person name="Grimont P.A."/>
        </authorList>
    </citation>
    <scope>NUCLEOTIDE SEQUENCE [LARGE SCALE GENOMIC DNA]</scope>
    <source>
        <strain evidence="7 8">DSM 100043</strain>
    </source>
</reference>
<dbReference type="Pfam" id="PF00126">
    <property type="entry name" value="HTH_1"/>
    <property type="match status" value="1"/>
</dbReference>
<protein>
    <submittedName>
        <fullName evidence="7">LysR family transcriptional regulator</fullName>
    </submittedName>
</protein>
<dbReference type="STRING" id="1646377.BS640_07850"/>
<dbReference type="PROSITE" id="PS50931">
    <property type="entry name" value="HTH_LYSR"/>
    <property type="match status" value="1"/>
</dbReference>
<keyword evidence="3" id="KW-0805">Transcription regulation</keyword>
<sequence length="281" mass="31306">MDLNGLKSFVAVAAEGGFGAASRKTGIAKTSLSRHVRQLEEQLDVRLLERTQTGFRLTDEGRFLLEKSQPLLAELDDLAEVLGTRRLSPSGKLRISVPTIMANSSFGEIAARYARLYPDVQLEVVAEDRRVDPVREGYDAVLRAQPSVDEELMGKRILSDTVLLVCRPDVQGAPLPFIALGNLYREKRLEIRHQGVEHQVETREVMRLSSPTMIYDAVLAGAGAALLPLIVIGEDIKNGTLVSLGEQIDGEINFWFLYPSRRHLSLRTRAFMTLLEEHFSP</sequence>
<evidence type="ECO:0000256" key="3">
    <source>
        <dbReference type="ARBA" id="ARBA00023015"/>
    </source>
</evidence>
<dbReference type="GO" id="GO:0003700">
    <property type="term" value="F:DNA-binding transcription factor activity"/>
    <property type="evidence" value="ECO:0007669"/>
    <property type="project" value="InterPro"/>
</dbReference>
<dbReference type="RefSeq" id="WP_017492130.1">
    <property type="nucleotide sequence ID" value="NZ_DAMDNM010000001.1"/>
</dbReference>
<accession>A0A1X0WGZ8</accession>
<dbReference type="FunFam" id="1.10.10.10:FF:000001">
    <property type="entry name" value="LysR family transcriptional regulator"/>
    <property type="match status" value="1"/>
</dbReference>
<keyword evidence="5" id="KW-0804">Transcription</keyword>
<evidence type="ECO:0000259" key="6">
    <source>
        <dbReference type="PROSITE" id="PS50931"/>
    </source>
</evidence>
<comment type="similarity">
    <text evidence="1">Belongs to the LysR transcriptional regulatory family.</text>
</comment>
<dbReference type="InterPro" id="IPR005119">
    <property type="entry name" value="LysR_subst-bd"/>
</dbReference>
<dbReference type="SUPFAM" id="SSF53850">
    <property type="entry name" value="Periplasmic binding protein-like II"/>
    <property type="match status" value="1"/>
</dbReference>
<evidence type="ECO:0000313" key="8">
    <source>
        <dbReference type="Proteomes" id="UP000192536"/>
    </source>
</evidence>
<gene>
    <name evidence="7" type="ORF">BS640_07850</name>
</gene>
<keyword evidence="2" id="KW-0678">Repressor</keyword>
<evidence type="ECO:0000313" key="7">
    <source>
        <dbReference type="EMBL" id="ORJ26014.1"/>
    </source>
</evidence>
<keyword evidence="8" id="KW-1185">Reference proteome</keyword>
<evidence type="ECO:0000256" key="4">
    <source>
        <dbReference type="ARBA" id="ARBA00023125"/>
    </source>
</evidence>
<dbReference type="PANTHER" id="PTHR30537:SF5">
    <property type="entry name" value="HTH-TYPE TRANSCRIPTIONAL ACTIVATOR TTDR-RELATED"/>
    <property type="match status" value="1"/>
</dbReference>
<evidence type="ECO:0000256" key="1">
    <source>
        <dbReference type="ARBA" id="ARBA00009437"/>
    </source>
</evidence>
<dbReference type="Gene3D" id="3.40.190.290">
    <property type="match status" value="1"/>
</dbReference>
<proteinExistence type="inferred from homology"/>
<organism evidence="7 8">
    <name type="scientific">Rouxiella badensis</name>
    <dbReference type="NCBI Taxonomy" id="1646377"/>
    <lineage>
        <taxon>Bacteria</taxon>
        <taxon>Pseudomonadati</taxon>
        <taxon>Pseudomonadota</taxon>
        <taxon>Gammaproteobacteria</taxon>
        <taxon>Enterobacterales</taxon>
        <taxon>Yersiniaceae</taxon>
        <taxon>Rouxiella</taxon>
    </lineage>
</organism>
<dbReference type="SUPFAM" id="SSF46785">
    <property type="entry name" value="Winged helix' DNA-binding domain"/>
    <property type="match status" value="1"/>
</dbReference>
<dbReference type="Gene3D" id="1.10.10.10">
    <property type="entry name" value="Winged helix-like DNA-binding domain superfamily/Winged helix DNA-binding domain"/>
    <property type="match status" value="1"/>
</dbReference>
<name>A0A1X0WGZ8_9GAMM</name>
<dbReference type="InterPro" id="IPR000847">
    <property type="entry name" value="LysR_HTH_N"/>
</dbReference>
<dbReference type="Pfam" id="PF03466">
    <property type="entry name" value="LysR_substrate"/>
    <property type="match status" value="1"/>
</dbReference>
<evidence type="ECO:0000256" key="5">
    <source>
        <dbReference type="ARBA" id="ARBA00023163"/>
    </source>
</evidence>
<comment type="caution">
    <text evidence="7">The sequence shown here is derived from an EMBL/GenBank/DDBJ whole genome shotgun (WGS) entry which is preliminary data.</text>
</comment>
<dbReference type="InterPro" id="IPR036388">
    <property type="entry name" value="WH-like_DNA-bd_sf"/>
</dbReference>
<dbReference type="GO" id="GO:0003677">
    <property type="term" value="F:DNA binding"/>
    <property type="evidence" value="ECO:0007669"/>
    <property type="project" value="UniProtKB-KW"/>
</dbReference>
<evidence type="ECO:0000256" key="2">
    <source>
        <dbReference type="ARBA" id="ARBA00022491"/>
    </source>
</evidence>
<dbReference type="AlphaFoldDB" id="A0A1X0WGZ8"/>
<feature type="domain" description="HTH lysR-type" evidence="6">
    <location>
        <begin position="1"/>
        <end position="58"/>
    </location>
</feature>
<dbReference type="Proteomes" id="UP000192536">
    <property type="component" value="Unassembled WGS sequence"/>
</dbReference>